<accession>A0A9Q1JN30</accession>
<evidence type="ECO:0000313" key="1">
    <source>
        <dbReference type="EMBL" id="KAJ8425495.1"/>
    </source>
</evidence>
<dbReference type="Proteomes" id="UP001153076">
    <property type="component" value="Unassembled WGS sequence"/>
</dbReference>
<dbReference type="AlphaFoldDB" id="A0A9Q1JN30"/>
<keyword evidence="2" id="KW-1185">Reference proteome</keyword>
<comment type="caution">
    <text evidence="1">The sequence shown here is derived from an EMBL/GenBank/DDBJ whole genome shotgun (WGS) entry which is preliminary data.</text>
</comment>
<dbReference type="EMBL" id="JAKOGI010001463">
    <property type="protein sequence ID" value="KAJ8425495.1"/>
    <property type="molecule type" value="Genomic_DNA"/>
</dbReference>
<evidence type="ECO:0000313" key="2">
    <source>
        <dbReference type="Proteomes" id="UP001153076"/>
    </source>
</evidence>
<sequence>MSPKGLQRLTENLNDKQKQAIQEVGFNNFLHLEADKILEKPAVWLVHNFNASSYSILFTYGNMRVTKEYVYMRLCLPKGPLEAIKAENETDSSVEFKSLLKHWKDFQTKVIASSIPNVELEFKIESGKGYPADSLDKTVVTNKEEEVNEEEHSNKNFVPEAKALFQDSKVTTDKITTNSRLLAKVVIELEKFLPRARVPLKSVRKVVTKSISDTVIRDMPKKSKSRTPVLSPDSCQAEGFLMEIDAIEKHFVSSQIRCTNFHSSLYLVSALGSLKRRTKNY</sequence>
<gene>
    <name evidence="1" type="ORF">Cgig2_028513</name>
</gene>
<organism evidence="1 2">
    <name type="scientific">Carnegiea gigantea</name>
    <dbReference type="NCBI Taxonomy" id="171969"/>
    <lineage>
        <taxon>Eukaryota</taxon>
        <taxon>Viridiplantae</taxon>
        <taxon>Streptophyta</taxon>
        <taxon>Embryophyta</taxon>
        <taxon>Tracheophyta</taxon>
        <taxon>Spermatophyta</taxon>
        <taxon>Magnoliopsida</taxon>
        <taxon>eudicotyledons</taxon>
        <taxon>Gunneridae</taxon>
        <taxon>Pentapetalae</taxon>
        <taxon>Caryophyllales</taxon>
        <taxon>Cactineae</taxon>
        <taxon>Cactaceae</taxon>
        <taxon>Cactoideae</taxon>
        <taxon>Echinocereeae</taxon>
        <taxon>Carnegiea</taxon>
    </lineage>
</organism>
<reference evidence="1" key="1">
    <citation type="submission" date="2022-04" db="EMBL/GenBank/DDBJ databases">
        <title>Carnegiea gigantea Genome sequencing and assembly v2.</title>
        <authorList>
            <person name="Copetti D."/>
            <person name="Sanderson M.J."/>
            <person name="Burquez A."/>
            <person name="Wojciechowski M.F."/>
        </authorList>
    </citation>
    <scope>NUCLEOTIDE SEQUENCE</scope>
    <source>
        <strain evidence="1">SGP5-SGP5p</strain>
        <tissue evidence="1">Aerial part</tissue>
    </source>
</reference>
<name>A0A9Q1JN30_9CARY</name>
<proteinExistence type="predicted"/>
<protein>
    <submittedName>
        <fullName evidence="1">Uncharacterized protein</fullName>
    </submittedName>
</protein>